<dbReference type="InterPro" id="IPR039476">
    <property type="entry name" value="P2CMN_synthase_LarB"/>
</dbReference>
<dbReference type="InterPro" id="IPR018197">
    <property type="entry name" value="Glycerate_kinase_RE-like"/>
</dbReference>
<accession>A0A7W7WL78</accession>
<dbReference type="AlphaFoldDB" id="A0A7W7WL78"/>
<dbReference type="Proteomes" id="UP000573327">
    <property type="component" value="Unassembled WGS sequence"/>
</dbReference>
<dbReference type="GO" id="GO:0008887">
    <property type="term" value="F:glycerate kinase activity"/>
    <property type="evidence" value="ECO:0007669"/>
    <property type="project" value="InterPro"/>
</dbReference>
<comment type="similarity">
    <text evidence="1">Belongs to the glycerate kinase type-1 family.</text>
</comment>
<reference evidence="5 6" key="1">
    <citation type="submission" date="2020-08" db="EMBL/GenBank/DDBJ databases">
        <title>Sequencing the genomes of 1000 actinobacteria strains.</title>
        <authorList>
            <person name="Klenk H.-P."/>
        </authorList>
    </citation>
    <scope>NUCLEOTIDE SEQUENCE [LARGE SCALE GENOMIC DNA]</scope>
    <source>
        <strain evidence="5 6">DSM 44786</strain>
    </source>
</reference>
<evidence type="ECO:0000313" key="6">
    <source>
        <dbReference type="Proteomes" id="UP000573327"/>
    </source>
</evidence>
<dbReference type="GO" id="GO:0031388">
    <property type="term" value="P:organic acid phosphorylation"/>
    <property type="evidence" value="ECO:0007669"/>
    <property type="project" value="InterPro"/>
</dbReference>
<evidence type="ECO:0000256" key="3">
    <source>
        <dbReference type="ARBA" id="ARBA00022777"/>
    </source>
</evidence>
<dbReference type="InterPro" id="IPR000031">
    <property type="entry name" value="PurE_dom"/>
</dbReference>
<dbReference type="Pfam" id="PF00731">
    <property type="entry name" value="AIRC"/>
    <property type="match status" value="1"/>
</dbReference>
<gene>
    <name evidence="5" type="ORF">F4556_006533</name>
</gene>
<dbReference type="NCBIfam" id="TIGR00045">
    <property type="entry name" value="glycerate kinase"/>
    <property type="match status" value="1"/>
</dbReference>
<dbReference type="GO" id="GO:0006189">
    <property type="term" value="P:'de novo' IMP biosynthetic process"/>
    <property type="evidence" value="ECO:0007669"/>
    <property type="project" value="InterPro"/>
</dbReference>
<keyword evidence="3 5" id="KW-0418">Kinase</keyword>
<proteinExistence type="inferred from homology"/>
<dbReference type="PANTHER" id="PTHR21599:SF0">
    <property type="entry name" value="GLYCERATE KINASE"/>
    <property type="match status" value="1"/>
</dbReference>
<dbReference type="SUPFAM" id="SSF110738">
    <property type="entry name" value="Glycerate kinase I"/>
    <property type="match status" value="1"/>
</dbReference>
<dbReference type="Pfam" id="PF02595">
    <property type="entry name" value="Gly_kinase"/>
    <property type="match status" value="1"/>
</dbReference>
<dbReference type="InterPro" id="IPR004381">
    <property type="entry name" value="Glycerate_kinase"/>
</dbReference>
<dbReference type="SMART" id="SM01001">
    <property type="entry name" value="AIRC"/>
    <property type="match status" value="1"/>
</dbReference>
<evidence type="ECO:0000259" key="4">
    <source>
        <dbReference type="SMART" id="SM01001"/>
    </source>
</evidence>
<dbReference type="InterPro" id="IPR018193">
    <property type="entry name" value="Glyc_kinase_flavodox-like_fold"/>
</dbReference>
<dbReference type="Gene3D" id="3.90.1510.10">
    <property type="entry name" value="Glycerate kinase, domain 2"/>
    <property type="match status" value="1"/>
</dbReference>
<dbReference type="EMBL" id="JACHJR010000001">
    <property type="protein sequence ID" value="MBB4950998.1"/>
    <property type="molecule type" value="Genomic_DNA"/>
</dbReference>
<feature type="domain" description="PurE" evidence="4">
    <location>
        <begin position="463"/>
        <end position="595"/>
    </location>
</feature>
<evidence type="ECO:0000256" key="1">
    <source>
        <dbReference type="ARBA" id="ARBA00006284"/>
    </source>
</evidence>
<keyword evidence="2" id="KW-0808">Transferase</keyword>
<dbReference type="Gene3D" id="3.40.50.1970">
    <property type="match status" value="1"/>
</dbReference>
<dbReference type="RefSeq" id="WP_246511151.1">
    <property type="nucleotide sequence ID" value="NZ_JACHJR010000001.1"/>
</dbReference>
<dbReference type="PANTHER" id="PTHR21599">
    <property type="entry name" value="GLYCERATE KINASE"/>
    <property type="match status" value="1"/>
</dbReference>
<dbReference type="NCBIfam" id="NF033503">
    <property type="entry name" value="LarB"/>
    <property type="match status" value="1"/>
</dbReference>
<dbReference type="GO" id="GO:0016787">
    <property type="term" value="F:hydrolase activity"/>
    <property type="evidence" value="ECO:0007669"/>
    <property type="project" value="InterPro"/>
</dbReference>
<comment type="caution">
    <text evidence="5">The sequence shown here is derived from an EMBL/GenBank/DDBJ whole genome shotgun (WGS) entry which is preliminary data.</text>
</comment>
<dbReference type="InterPro" id="IPR036129">
    <property type="entry name" value="Glycerate_kinase_sf"/>
</dbReference>
<dbReference type="SUPFAM" id="SSF52255">
    <property type="entry name" value="N5-CAIR mutase (phosphoribosylaminoimidazole carboxylase, PurE)"/>
    <property type="match status" value="1"/>
</dbReference>
<evidence type="ECO:0000256" key="2">
    <source>
        <dbReference type="ARBA" id="ARBA00022679"/>
    </source>
</evidence>
<dbReference type="Gene3D" id="3.40.50.10350">
    <property type="entry name" value="Glycerate kinase, domain 1"/>
    <property type="match status" value="1"/>
</dbReference>
<evidence type="ECO:0000313" key="5">
    <source>
        <dbReference type="EMBL" id="MBB4950998.1"/>
    </source>
</evidence>
<protein>
    <submittedName>
        <fullName evidence="5">Glycerate kinase</fullName>
    </submittedName>
</protein>
<name>A0A7W7WL78_9ACTN</name>
<keyword evidence="6" id="KW-1185">Reference proteome</keyword>
<organism evidence="5 6">
    <name type="scientific">Kitasatospora gansuensis</name>
    <dbReference type="NCBI Taxonomy" id="258050"/>
    <lineage>
        <taxon>Bacteria</taxon>
        <taxon>Bacillati</taxon>
        <taxon>Actinomycetota</taxon>
        <taxon>Actinomycetes</taxon>
        <taxon>Kitasatosporales</taxon>
        <taxon>Streptomycetaceae</taxon>
        <taxon>Kitasatospora</taxon>
    </lineage>
</organism>
<sequence>MQGHIVVCLDKFRGSATAAEASRWLADGLRAAGTGREIVAVPIADGGEGTVDALIATGYQPRTVEVTGPLGSPVTATFAVRGDRAVVELAQASGLHLAPGDGPSALTASTYGTGQLIARALDLGCRDIVLAVGGSATTDGGAGLLQALGARIGTAGGTETGPGGAALAEAVRIDLTGLDPRLRDTRFTLACDVDNPLLGPRGAAAVFGPQKGAGPAEVRQLEAGLRQFADLVTRLTGVDHTERPGTGAAGGTGYGALAVLGARHAAGTDFLLTELGLDRVLPGAALAIVGEGSLDAQSLRGKAPVGAAALATAAGVPVVAVAGQVAADPTELAAHGIEDSYSLLARAGDLGTAMSETPRLLRETGEEIGRRLGTVPVLDLGFARLDLGREERQGLPEVVYAPGKTAEQICGIVTGLLAHNTGPVLATRVPPEVAETVLGAVGGGSYDAEARLLVWRAPERTDFTVTVVAAGTSDRPVAAEAYAVARAVGLNATAIHDVGVAGLDRILQVRKELEAADAVIVVAGMEGALASVVGGLVRGPVVAVPTSTGYGASLEGVTALLAMHASCAAGVTVVNIDSGFGAAMAVHRIAQARIAQGRRDLP</sequence>